<dbReference type="Proteomes" id="UP000215914">
    <property type="component" value="Unassembled WGS sequence"/>
</dbReference>
<dbReference type="AlphaFoldDB" id="A0A9K3IEW5"/>
<dbReference type="EMBL" id="MNCJ02000323">
    <property type="protein sequence ID" value="KAF5795265.1"/>
    <property type="molecule type" value="Genomic_DNA"/>
</dbReference>
<gene>
    <name evidence="2" type="ORF">HanXRQr2_Chr08g0337621</name>
</gene>
<feature type="signal peptide" evidence="1">
    <location>
        <begin position="1"/>
        <end position="15"/>
    </location>
</feature>
<evidence type="ECO:0008006" key="4">
    <source>
        <dbReference type="Google" id="ProtNLM"/>
    </source>
</evidence>
<evidence type="ECO:0000313" key="3">
    <source>
        <dbReference type="Proteomes" id="UP000215914"/>
    </source>
</evidence>
<comment type="caution">
    <text evidence="2">The sequence shown here is derived from an EMBL/GenBank/DDBJ whole genome shotgun (WGS) entry which is preliminary data.</text>
</comment>
<proteinExistence type="predicted"/>
<evidence type="ECO:0000256" key="1">
    <source>
        <dbReference type="SAM" id="SignalP"/>
    </source>
</evidence>
<accession>A0A9K3IEW5</accession>
<evidence type="ECO:0000313" key="2">
    <source>
        <dbReference type="EMBL" id="KAF5795265.1"/>
    </source>
</evidence>
<reference evidence="2" key="2">
    <citation type="submission" date="2020-06" db="EMBL/GenBank/DDBJ databases">
        <title>Helianthus annuus Genome sequencing and assembly Release 2.</title>
        <authorList>
            <person name="Gouzy J."/>
            <person name="Langlade N."/>
            <person name="Munos S."/>
        </authorList>
    </citation>
    <scope>NUCLEOTIDE SEQUENCE</scope>
    <source>
        <tissue evidence="2">Leaves</tissue>
    </source>
</reference>
<protein>
    <recommendedName>
        <fullName evidence="4">Secreted protein</fullName>
    </recommendedName>
</protein>
<dbReference type="Gramene" id="mRNA:HanXRQr2_Chr08g0337621">
    <property type="protein sequence ID" value="CDS:HanXRQr2_Chr08g0337621.1"/>
    <property type="gene ID" value="HanXRQr2_Chr08g0337621"/>
</dbReference>
<feature type="chain" id="PRO_5039952274" description="Secreted protein" evidence="1">
    <location>
        <begin position="16"/>
        <end position="69"/>
    </location>
</feature>
<name>A0A9K3IEW5_HELAN</name>
<reference evidence="2" key="1">
    <citation type="journal article" date="2017" name="Nature">
        <title>The sunflower genome provides insights into oil metabolism, flowering and Asterid evolution.</title>
        <authorList>
            <person name="Badouin H."/>
            <person name="Gouzy J."/>
            <person name="Grassa C.J."/>
            <person name="Murat F."/>
            <person name="Staton S.E."/>
            <person name="Cottret L."/>
            <person name="Lelandais-Briere C."/>
            <person name="Owens G.L."/>
            <person name="Carrere S."/>
            <person name="Mayjonade B."/>
            <person name="Legrand L."/>
            <person name="Gill N."/>
            <person name="Kane N.C."/>
            <person name="Bowers J.E."/>
            <person name="Hubner S."/>
            <person name="Bellec A."/>
            <person name="Berard A."/>
            <person name="Berges H."/>
            <person name="Blanchet N."/>
            <person name="Boniface M.C."/>
            <person name="Brunel D."/>
            <person name="Catrice O."/>
            <person name="Chaidir N."/>
            <person name="Claudel C."/>
            <person name="Donnadieu C."/>
            <person name="Faraut T."/>
            <person name="Fievet G."/>
            <person name="Helmstetter N."/>
            <person name="King M."/>
            <person name="Knapp S.J."/>
            <person name="Lai Z."/>
            <person name="Le Paslier M.C."/>
            <person name="Lippi Y."/>
            <person name="Lorenzon L."/>
            <person name="Mandel J.R."/>
            <person name="Marage G."/>
            <person name="Marchand G."/>
            <person name="Marquand E."/>
            <person name="Bret-Mestries E."/>
            <person name="Morien E."/>
            <person name="Nambeesan S."/>
            <person name="Nguyen T."/>
            <person name="Pegot-Espagnet P."/>
            <person name="Pouilly N."/>
            <person name="Raftis F."/>
            <person name="Sallet E."/>
            <person name="Schiex T."/>
            <person name="Thomas J."/>
            <person name="Vandecasteele C."/>
            <person name="Vares D."/>
            <person name="Vear F."/>
            <person name="Vautrin S."/>
            <person name="Crespi M."/>
            <person name="Mangin B."/>
            <person name="Burke J.M."/>
            <person name="Salse J."/>
            <person name="Munos S."/>
            <person name="Vincourt P."/>
            <person name="Rieseberg L.H."/>
            <person name="Langlade N.B."/>
        </authorList>
    </citation>
    <scope>NUCLEOTIDE SEQUENCE</scope>
    <source>
        <tissue evidence="2">Leaves</tissue>
    </source>
</reference>
<keyword evidence="1" id="KW-0732">Signal</keyword>
<keyword evidence="3" id="KW-1185">Reference proteome</keyword>
<organism evidence="2 3">
    <name type="scientific">Helianthus annuus</name>
    <name type="common">Common sunflower</name>
    <dbReference type="NCBI Taxonomy" id="4232"/>
    <lineage>
        <taxon>Eukaryota</taxon>
        <taxon>Viridiplantae</taxon>
        <taxon>Streptophyta</taxon>
        <taxon>Embryophyta</taxon>
        <taxon>Tracheophyta</taxon>
        <taxon>Spermatophyta</taxon>
        <taxon>Magnoliopsida</taxon>
        <taxon>eudicotyledons</taxon>
        <taxon>Gunneridae</taxon>
        <taxon>Pentapetalae</taxon>
        <taxon>asterids</taxon>
        <taxon>campanulids</taxon>
        <taxon>Asterales</taxon>
        <taxon>Asteraceae</taxon>
        <taxon>Asteroideae</taxon>
        <taxon>Heliantheae alliance</taxon>
        <taxon>Heliantheae</taxon>
        <taxon>Helianthus</taxon>
    </lineage>
</organism>
<sequence length="69" mass="7619">MCLCMMVCTFEVFAALPFKLADRTVRSIGWSNRSVSIAHLVSCHSIGWHARSGDIPMFRKGSALKCSIS</sequence>